<dbReference type="Proteomes" id="UP001603857">
    <property type="component" value="Unassembled WGS sequence"/>
</dbReference>
<dbReference type="SMART" id="SM00108">
    <property type="entry name" value="B_lectin"/>
    <property type="match status" value="1"/>
</dbReference>
<evidence type="ECO:0000256" key="8">
    <source>
        <dbReference type="SAM" id="SignalP"/>
    </source>
</evidence>
<sequence length="341" mass="38219">MAASSQTMLAFVLFLLNFQCCWPLRLSVENHEEDVIVSTPKGTFTAGFTSVGENAYCFGIWFSSSSSDSKTVVWMANRDQPVNGRRSTLSLLKTGDLVLTNAAQFNVWSTATLSPNPLELRLFDNGNLVLRDQTNTTSVFWQSFDFPTDTLLPGQILTRFTKLVSSRSESNYSSGFYKLFFDNDNVFCLLYEGPQVSSVYWPDPWLVSNNVGSGNGRSTYNSSRVAVLDEYGHFGASDHFSFKTIDYGLLLQRRLTLDHDGNVRVYSRQNAQQSWSGNSNRNLVSFMEFVDPIASVVMSQRLVESVPVLKGIVGSIVRIGFKKKLKKLIMSFIVIGLNFLK</sequence>
<feature type="chain" id="PRO_5044889439" description="Bulb-type lectin domain-containing protein" evidence="8">
    <location>
        <begin position="24"/>
        <end position="341"/>
    </location>
</feature>
<keyword evidence="5" id="KW-0472">Membrane</keyword>
<name>A0ABD1MNN8_9FABA</name>
<evidence type="ECO:0000256" key="7">
    <source>
        <dbReference type="ARBA" id="ARBA00023180"/>
    </source>
</evidence>
<evidence type="ECO:0000256" key="2">
    <source>
        <dbReference type="ARBA" id="ARBA00022692"/>
    </source>
</evidence>
<evidence type="ECO:0000256" key="6">
    <source>
        <dbReference type="ARBA" id="ARBA00023157"/>
    </source>
</evidence>
<proteinExistence type="predicted"/>
<dbReference type="InterPro" id="IPR001480">
    <property type="entry name" value="Bulb-type_lectin_dom"/>
</dbReference>
<gene>
    <name evidence="10" type="ORF">Fmac_011845</name>
</gene>
<evidence type="ECO:0000313" key="10">
    <source>
        <dbReference type="EMBL" id="KAL2337399.1"/>
    </source>
</evidence>
<dbReference type="Gene3D" id="2.90.10.10">
    <property type="entry name" value="Bulb-type lectin domain"/>
    <property type="match status" value="1"/>
</dbReference>
<dbReference type="PANTHER" id="PTHR47974">
    <property type="entry name" value="OS07G0415500 PROTEIN"/>
    <property type="match status" value="1"/>
</dbReference>
<evidence type="ECO:0000259" key="9">
    <source>
        <dbReference type="PROSITE" id="PS50927"/>
    </source>
</evidence>
<organism evidence="10 11">
    <name type="scientific">Flemingia macrophylla</name>
    <dbReference type="NCBI Taxonomy" id="520843"/>
    <lineage>
        <taxon>Eukaryota</taxon>
        <taxon>Viridiplantae</taxon>
        <taxon>Streptophyta</taxon>
        <taxon>Embryophyta</taxon>
        <taxon>Tracheophyta</taxon>
        <taxon>Spermatophyta</taxon>
        <taxon>Magnoliopsida</taxon>
        <taxon>eudicotyledons</taxon>
        <taxon>Gunneridae</taxon>
        <taxon>Pentapetalae</taxon>
        <taxon>rosids</taxon>
        <taxon>fabids</taxon>
        <taxon>Fabales</taxon>
        <taxon>Fabaceae</taxon>
        <taxon>Papilionoideae</taxon>
        <taxon>50 kb inversion clade</taxon>
        <taxon>NPAAA clade</taxon>
        <taxon>indigoferoid/millettioid clade</taxon>
        <taxon>Phaseoleae</taxon>
        <taxon>Flemingia</taxon>
    </lineage>
</organism>
<feature type="signal peptide" evidence="8">
    <location>
        <begin position="1"/>
        <end position="23"/>
    </location>
</feature>
<dbReference type="CDD" id="cd00028">
    <property type="entry name" value="B_lectin"/>
    <property type="match status" value="1"/>
</dbReference>
<keyword evidence="3 8" id="KW-0732">Signal</keyword>
<keyword evidence="11" id="KW-1185">Reference proteome</keyword>
<dbReference type="PANTHER" id="PTHR47974:SF3">
    <property type="entry name" value="RECEPTOR-LIKE SERINE_THREONINE-PROTEIN KINASE"/>
    <property type="match status" value="1"/>
</dbReference>
<evidence type="ECO:0000256" key="1">
    <source>
        <dbReference type="ARBA" id="ARBA00004167"/>
    </source>
</evidence>
<evidence type="ECO:0000256" key="5">
    <source>
        <dbReference type="ARBA" id="ARBA00023136"/>
    </source>
</evidence>
<comment type="subcellular location">
    <subcellularLocation>
        <location evidence="1">Membrane</location>
        <topology evidence="1">Single-pass membrane protein</topology>
    </subcellularLocation>
</comment>
<dbReference type="InterPro" id="IPR036426">
    <property type="entry name" value="Bulb-type_lectin_dom_sf"/>
</dbReference>
<keyword evidence="2" id="KW-0812">Transmembrane</keyword>
<keyword evidence="7" id="KW-0325">Glycoprotein</keyword>
<comment type="caution">
    <text evidence="10">The sequence shown here is derived from an EMBL/GenBank/DDBJ whole genome shotgun (WGS) entry which is preliminary data.</text>
</comment>
<dbReference type="EMBL" id="JBGMDY010000004">
    <property type="protein sequence ID" value="KAL2337399.1"/>
    <property type="molecule type" value="Genomic_DNA"/>
</dbReference>
<feature type="domain" description="Bulb-type lectin" evidence="9">
    <location>
        <begin position="22"/>
        <end position="143"/>
    </location>
</feature>
<reference evidence="10 11" key="1">
    <citation type="submission" date="2024-08" db="EMBL/GenBank/DDBJ databases">
        <title>Insights into the chromosomal genome structure of Flemingia macrophylla.</title>
        <authorList>
            <person name="Ding Y."/>
            <person name="Zhao Y."/>
            <person name="Bi W."/>
            <person name="Wu M."/>
            <person name="Zhao G."/>
            <person name="Gong Y."/>
            <person name="Li W."/>
            <person name="Zhang P."/>
        </authorList>
    </citation>
    <scope>NUCLEOTIDE SEQUENCE [LARGE SCALE GENOMIC DNA]</scope>
    <source>
        <strain evidence="10">DYQJB</strain>
        <tissue evidence="10">Leaf</tissue>
    </source>
</reference>
<dbReference type="SUPFAM" id="SSF51110">
    <property type="entry name" value="alpha-D-mannose-specific plant lectins"/>
    <property type="match status" value="1"/>
</dbReference>
<evidence type="ECO:0000256" key="3">
    <source>
        <dbReference type="ARBA" id="ARBA00022729"/>
    </source>
</evidence>
<keyword evidence="6" id="KW-1015">Disulfide bond</keyword>
<dbReference type="AlphaFoldDB" id="A0ABD1MNN8"/>
<evidence type="ECO:0000313" key="11">
    <source>
        <dbReference type="Proteomes" id="UP001603857"/>
    </source>
</evidence>
<evidence type="ECO:0000256" key="4">
    <source>
        <dbReference type="ARBA" id="ARBA00022989"/>
    </source>
</evidence>
<protein>
    <recommendedName>
        <fullName evidence="9">Bulb-type lectin domain-containing protein</fullName>
    </recommendedName>
</protein>
<dbReference type="Pfam" id="PF01453">
    <property type="entry name" value="B_lectin"/>
    <property type="match status" value="1"/>
</dbReference>
<dbReference type="GO" id="GO:0016020">
    <property type="term" value="C:membrane"/>
    <property type="evidence" value="ECO:0007669"/>
    <property type="project" value="UniProtKB-SubCell"/>
</dbReference>
<keyword evidence="4" id="KW-1133">Transmembrane helix</keyword>
<accession>A0ABD1MNN8</accession>
<dbReference type="PROSITE" id="PS50927">
    <property type="entry name" value="BULB_LECTIN"/>
    <property type="match status" value="1"/>
</dbReference>